<feature type="domain" description="Periplasmic binding protein" evidence="5">
    <location>
        <begin position="61"/>
        <end position="307"/>
    </location>
</feature>
<dbReference type="SUPFAM" id="SSF53822">
    <property type="entry name" value="Periplasmic binding protein-like I"/>
    <property type="match status" value="1"/>
</dbReference>
<comment type="caution">
    <text evidence="6">The sequence shown here is derived from an EMBL/GenBank/DDBJ whole genome shotgun (WGS) entry which is preliminary data.</text>
</comment>
<gene>
    <name evidence="6" type="ORF">PWYN_22665</name>
</gene>
<reference evidence="6 7" key="2">
    <citation type="submission" date="2014-10" db="EMBL/GenBank/DDBJ databases">
        <title>Comparative genomics of the Paenibacillus odorifer group.</title>
        <authorList>
            <person name="Tsai Y.-C."/>
            <person name="Martin N."/>
            <person name="Korlach J."/>
            <person name="Wiedmann M."/>
        </authorList>
    </citation>
    <scope>NUCLEOTIDE SEQUENCE [LARGE SCALE GENOMIC DNA]</scope>
    <source>
        <strain evidence="6 7">DSM 18334</strain>
    </source>
</reference>
<comment type="similarity">
    <text evidence="2">Belongs to the bacterial solute-binding protein 2 family.</text>
</comment>
<accession>A0A098M5U1</accession>
<keyword evidence="7" id="KW-1185">Reference proteome</keyword>
<evidence type="ECO:0000313" key="6">
    <source>
        <dbReference type="EMBL" id="KGE17413.1"/>
    </source>
</evidence>
<dbReference type="PROSITE" id="PS51257">
    <property type="entry name" value="PROKAR_LIPOPROTEIN"/>
    <property type="match status" value="1"/>
</dbReference>
<dbReference type="InterPro" id="IPR050555">
    <property type="entry name" value="Bact_Solute-Bind_Prot2"/>
</dbReference>
<protein>
    <submittedName>
        <fullName evidence="6">LacI family transcriptional regulator</fullName>
    </submittedName>
</protein>
<dbReference type="AlphaFoldDB" id="A0A098M5U1"/>
<evidence type="ECO:0000313" key="7">
    <source>
        <dbReference type="Proteomes" id="UP000029734"/>
    </source>
</evidence>
<dbReference type="GO" id="GO:0030246">
    <property type="term" value="F:carbohydrate binding"/>
    <property type="evidence" value="ECO:0007669"/>
    <property type="project" value="TreeGrafter"/>
</dbReference>
<dbReference type="Proteomes" id="UP000029734">
    <property type="component" value="Unassembled WGS sequence"/>
</dbReference>
<evidence type="ECO:0000256" key="3">
    <source>
        <dbReference type="SAM" id="MobiDB-lite"/>
    </source>
</evidence>
<dbReference type="PANTHER" id="PTHR30036:SF7">
    <property type="entry name" value="ABC TRANSPORTER PERIPLASMIC-BINDING PROTEIN YPHF"/>
    <property type="match status" value="1"/>
</dbReference>
<dbReference type="EMBL" id="JQCR01000003">
    <property type="protein sequence ID" value="KGE17413.1"/>
    <property type="molecule type" value="Genomic_DNA"/>
</dbReference>
<keyword evidence="4" id="KW-0732">Signal</keyword>
<dbReference type="PANTHER" id="PTHR30036">
    <property type="entry name" value="D-XYLOSE-BINDING PERIPLASMIC PROTEIN"/>
    <property type="match status" value="1"/>
</dbReference>
<feature type="chain" id="PRO_5039471377" evidence="4">
    <location>
        <begin position="27"/>
        <end position="323"/>
    </location>
</feature>
<feature type="region of interest" description="Disordered" evidence="3">
    <location>
        <begin position="27"/>
        <end position="53"/>
    </location>
</feature>
<feature type="compositionally biased region" description="Polar residues" evidence="3">
    <location>
        <begin position="27"/>
        <end position="51"/>
    </location>
</feature>
<dbReference type="GO" id="GO:0030288">
    <property type="term" value="C:outer membrane-bounded periplasmic space"/>
    <property type="evidence" value="ECO:0007669"/>
    <property type="project" value="TreeGrafter"/>
</dbReference>
<reference evidence="6 7" key="1">
    <citation type="submission" date="2014-08" db="EMBL/GenBank/DDBJ databases">
        <authorList>
            <person name="den Bakker H.C."/>
        </authorList>
    </citation>
    <scope>NUCLEOTIDE SEQUENCE [LARGE SCALE GENOMIC DNA]</scope>
    <source>
        <strain evidence="6 7">DSM 18334</strain>
    </source>
</reference>
<evidence type="ECO:0000259" key="5">
    <source>
        <dbReference type="Pfam" id="PF13407"/>
    </source>
</evidence>
<dbReference type="eggNOG" id="COG1879">
    <property type="taxonomic scope" value="Bacteria"/>
</dbReference>
<dbReference type="Gene3D" id="3.40.50.2300">
    <property type="match status" value="2"/>
</dbReference>
<evidence type="ECO:0000256" key="1">
    <source>
        <dbReference type="ARBA" id="ARBA00004196"/>
    </source>
</evidence>
<feature type="signal peptide" evidence="4">
    <location>
        <begin position="1"/>
        <end position="26"/>
    </location>
</feature>
<organism evidence="6 7">
    <name type="scientific">Paenibacillus wynnii</name>
    <dbReference type="NCBI Taxonomy" id="268407"/>
    <lineage>
        <taxon>Bacteria</taxon>
        <taxon>Bacillati</taxon>
        <taxon>Bacillota</taxon>
        <taxon>Bacilli</taxon>
        <taxon>Bacillales</taxon>
        <taxon>Paenibacillaceae</taxon>
        <taxon>Paenibacillus</taxon>
    </lineage>
</organism>
<proteinExistence type="inferred from homology"/>
<comment type="subcellular location">
    <subcellularLocation>
        <location evidence="1">Cell envelope</location>
    </subcellularLocation>
</comment>
<dbReference type="RefSeq" id="WP_036656260.1">
    <property type="nucleotide sequence ID" value="NZ_JQCR01000003.1"/>
</dbReference>
<name>A0A098M5U1_9BACL</name>
<dbReference type="Pfam" id="PF13407">
    <property type="entry name" value="Peripla_BP_4"/>
    <property type="match status" value="1"/>
</dbReference>
<dbReference type="InterPro" id="IPR025997">
    <property type="entry name" value="SBP_2_dom"/>
</dbReference>
<sequence>MNVKKRNRLFCLLLTVGMLISGCQSAPSDGDQNLTAQDSNVQKASSQQNDPPRTYGIIYPMVNPTYEVITQNAEEAAKDHNIKLMVQAPDEANLEQQIRIMETMIKQKLNGIAIDPVDAKALIPVINKAVASGIPVVCFESDAPGSNRLSFIGADNYETGVTMGKAVSRLLKGRGMILVEAGMSQMYGLSQRLDGLLHYLDTETTIDVLEVRFNEGSETRATTELEEMIDAHPHFNAFIGLDFVSGSTSTLIWKAKGLKRYALTLGMTPTVKEALRNGQLTSVISQNEDHWGESIIYTLLQANTGKKVPEFVDSGITEIGAGL</sequence>
<evidence type="ECO:0000256" key="4">
    <source>
        <dbReference type="SAM" id="SignalP"/>
    </source>
</evidence>
<dbReference type="InterPro" id="IPR028082">
    <property type="entry name" value="Peripla_BP_I"/>
</dbReference>
<evidence type="ECO:0000256" key="2">
    <source>
        <dbReference type="ARBA" id="ARBA00007639"/>
    </source>
</evidence>
<dbReference type="STRING" id="268407.PWYN_22665"/>